<feature type="binding site" evidence="7">
    <location>
        <position position="126"/>
    </location>
    <ligand>
        <name>phosphoenolpyruvate</name>
        <dbReference type="ChEBI" id="CHEBI:58702"/>
    </ligand>
</feature>
<keyword evidence="3 7" id="KW-0028">Amino-acid biosynthesis</keyword>
<dbReference type="GO" id="GO:0009073">
    <property type="term" value="P:aromatic amino acid family biosynthetic process"/>
    <property type="evidence" value="ECO:0007669"/>
    <property type="project" value="UniProtKB-KW"/>
</dbReference>
<evidence type="ECO:0000256" key="7">
    <source>
        <dbReference type="HAMAP-Rule" id="MF_00210"/>
    </source>
</evidence>
<evidence type="ECO:0000256" key="2">
    <source>
        <dbReference type="ARBA" id="ARBA00009948"/>
    </source>
</evidence>
<protein>
    <recommendedName>
        <fullName evidence="7">3-phosphoshikimate 1-carboxyvinyltransferase</fullName>
        <ecNumber evidence="7">2.5.1.19</ecNumber>
    </recommendedName>
    <alternativeName>
        <fullName evidence="7">5-enolpyruvylshikimate-3-phosphate synthase</fullName>
        <shortName evidence="7">EPSP synthase</shortName>
        <shortName evidence="7">EPSPS</shortName>
    </alternativeName>
</protein>
<dbReference type="PANTHER" id="PTHR21090:SF5">
    <property type="entry name" value="PENTAFUNCTIONAL AROM POLYPEPTIDE"/>
    <property type="match status" value="1"/>
</dbReference>
<feature type="binding site" evidence="7">
    <location>
        <position position="20"/>
    </location>
    <ligand>
        <name>phosphoenolpyruvate</name>
        <dbReference type="ChEBI" id="CHEBI:58702"/>
    </ligand>
</feature>
<accession>A0A1T4QJR5</accession>
<evidence type="ECO:0000313" key="10">
    <source>
        <dbReference type="Proteomes" id="UP000190395"/>
    </source>
</evidence>
<proteinExistence type="inferred from homology"/>
<evidence type="ECO:0000256" key="1">
    <source>
        <dbReference type="ARBA" id="ARBA00004811"/>
    </source>
</evidence>
<feature type="binding site" evidence="7">
    <location>
        <position position="332"/>
    </location>
    <ligand>
        <name>3-phosphoshikimate</name>
        <dbReference type="ChEBI" id="CHEBI:145989"/>
    </ligand>
</feature>
<dbReference type="Pfam" id="PF00275">
    <property type="entry name" value="EPSP_synthase"/>
    <property type="match status" value="1"/>
</dbReference>
<feature type="binding site" evidence="7">
    <location>
        <position position="363"/>
    </location>
    <ligand>
        <name>phosphoenolpyruvate</name>
        <dbReference type="ChEBI" id="CHEBI:58702"/>
    </ligand>
</feature>
<dbReference type="Gene3D" id="3.65.10.10">
    <property type="entry name" value="Enolpyruvate transferase domain"/>
    <property type="match status" value="2"/>
</dbReference>
<dbReference type="PANTHER" id="PTHR21090">
    <property type="entry name" value="AROM/DEHYDROQUINATE SYNTHASE"/>
    <property type="match status" value="1"/>
</dbReference>
<feature type="binding site" evidence="7">
    <location>
        <position position="359"/>
    </location>
    <ligand>
        <name>3-phosphoshikimate</name>
        <dbReference type="ChEBI" id="CHEBI:145989"/>
    </ligand>
</feature>
<dbReference type="GO" id="GO:0008652">
    <property type="term" value="P:amino acid biosynthetic process"/>
    <property type="evidence" value="ECO:0007669"/>
    <property type="project" value="UniProtKB-KW"/>
</dbReference>
<feature type="binding site" evidence="7">
    <location>
        <position position="174"/>
    </location>
    <ligand>
        <name>3-phosphoshikimate</name>
        <dbReference type="ChEBI" id="CHEBI:145989"/>
    </ligand>
</feature>
<keyword evidence="7" id="KW-0963">Cytoplasm</keyword>
<dbReference type="GO" id="GO:0009423">
    <property type="term" value="P:chorismate biosynthetic process"/>
    <property type="evidence" value="ECO:0007669"/>
    <property type="project" value="UniProtKB-UniRule"/>
</dbReference>
<dbReference type="EC" id="2.5.1.19" evidence="7"/>
<evidence type="ECO:0000256" key="4">
    <source>
        <dbReference type="ARBA" id="ARBA00022679"/>
    </source>
</evidence>
<evidence type="ECO:0000259" key="8">
    <source>
        <dbReference type="Pfam" id="PF00275"/>
    </source>
</evidence>
<reference evidence="9 10" key="1">
    <citation type="submission" date="2017-02" db="EMBL/GenBank/DDBJ databases">
        <authorList>
            <person name="Peterson S.W."/>
        </authorList>
    </citation>
    <scope>NUCLEOTIDE SEQUENCE [LARGE SCALE GENOMIC DNA]</scope>
    <source>
        <strain evidence="9 10">ATCC BAA-909</strain>
    </source>
</reference>
<dbReference type="InterPro" id="IPR001986">
    <property type="entry name" value="Enolpyruvate_Tfrase_dom"/>
</dbReference>
<comment type="catalytic activity">
    <reaction evidence="6">
        <text>3-phosphoshikimate + phosphoenolpyruvate = 5-O-(1-carboxyvinyl)-3-phosphoshikimate + phosphate</text>
        <dbReference type="Rhea" id="RHEA:21256"/>
        <dbReference type="ChEBI" id="CHEBI:43474"/>
        <dbReference type="ChEBI" id="CHEBI:57701"/>
        <dbReference type="ChEBI" id="CHEBI:58702"/>
        <dbReference type="ChEBI" id="CHEBI:145989"/>
        <dbReference type="EC" id="2.5.1.19"/>
    </reaction>
    <physiologicalReaction direction="left-to-right" evidence="6">
        <dbReference type="Rhea" id="RHEA:21257"/>
    </physiologicalReaction>
</comment>
<comment type="pathway">
    <text evidence="1 7">Metabolic intermediate biosynthesis; chorismate biosynthesis; chorismate from D-erythrose 4-phosphate and phosphoenolpyruvate: step 6/7.</text>
</comment>
<comment type="function">
    <text evidence="7">Catalyzes the transfer of the enolpyruvyl moiety of phosphoenolpyruvate (PEP) to the 5-hydroxyl of shikimate-3-phosphate (S3P) to produce enolpyruvyl shikimate-3-phosphate and inorganic phosphate.</text>
</comment>
<name>A0A1T4QJR5_9SPIR</name>
<dbReference type="PROSITE" id="PS00885">
    <property type="entry name" value="EPSP_SYNTHASE_2"/>
    <property type="match status" value="1"/>
</dbReference>
<keyword evidence="5 7" id="KW-0057">Aromatic amino acid biosynthesis</keyword>
<dbReference type="GO" id="GO:0003866">
    <property type="term" value="F:3-phosphoshikimate 1-carboxyvinyltransferase activity"/>
    <property type="evidence" value="ECO:0007669"/>
    <property type="project" value="UniProtKB-UniRule"/>
</dbReference>
<evidence type="ECO:0000313" key="9">
    <source>
        <dbReference type="EMBL" id="SKA03741.1"/>
    </source>
</evidence>
<gene>
    <name evidence="7" type="primary">aroA</name>
    <name evidence="9" type="ORF">SAMN02745152_02005</name>
</gene>
<feature type="binding site" evidence="7">
    <location>
        <position position="21"/>
    </location>
    <ligand>
        <name>3-phosphoshikimate</name>
        <dbReference type="ChEBI" id="CHEBI:145989"/>
    </ligand>
</feature>
<dbReference type="InterPro" id="IPR023193">
    <property type="entry name" value="EPSP_synthase_CS"/>
</dbReference>
<dbReference type="GeneID" id="303368224"/>
<comment type="similarity">
    <text evidence="2 7">Belongs to the EPSP synthase family.</text>
</comment>
<comment type="subcellular location">
    <subcellularLocation>
        <location evidence="7">Cytoplasm</location>
    </subcellularLocation>
</comment>
<feature type="binding site" evidence="7">
    <location>
        <position position="174"/>
    </location>
    <ligand>
        <name>phosphoenolpyruvate</name>
        <dbReference type="ChEBI" id="CHEBI:58702"/>
    </ligand>
</feature>
<dbReference type="AlphaFoldDB" id="A0A1T4QJR5"/>
<dbReference type="HAMAP" id="MF_00210">
    <property type="entry name" value="EPSP_synth"/>
    <property type="match status" value="1"/>
</dbReference>
<evidence type="ECO:0000256" key="3">
    <source>
        <dbReference type="ARBA" id="ARBA00022605"/>
    </source>
</evidence>
<dbReference type="RefSeq" id="WP_078931745.1">
    <property type="nucleotide sequence ID" value="NZ_CAMCOW010000002.1"/>
</dbReference>
<feature type="domain" description="Enolpyruvate transferase" evidence="8">
    <location>
        <begin position="8"/>
        <end position="441"/>
    </location>
</feature>
<dbReference type="InterPro" id="IPR036968">
    <property type="entry name" value="Enolpyruvate_Tfrase_sf"/>
</dbReference>
<feature type="binding site" evidence="7">
    <location>
        <position position="25"/>
    </location>
    <ligand>
        <name>3-phosphoshikimate</name>
        <dbReference type="ChEBI" id="CHEBI:145989"/>
    </ligand>
</feature>
<feature type="binding site" evidence="7">
    <location>
        <position position="405"/>
    </location>
    <ligand>
        <name>phosphoenolpyruvate</name>
        <dbReference type="ChEBI" id="CHEBI:58702"/>
    </ligand>
</feature>
<feature type="binding site" evidence="7">
    <location>
        <position position="20"/>
    </location>
    <ligand>
        <name>3-phosphoshikimate</name>
        <dbReference type="ChEBI" id="CHEBI:145989"/>
    </ligand>
</feature>
<organism evidence="9 10">
    <name type="scientific">Treponema berlinense</name>
    <dbReference type="NCBI Taxonomy" id="225004"/>
    <lineage>
        <taxon>Bacteria</taxon>
        <taxon>Pseudomonadati</taxon>
        <taxon>Spirochaetota</taxon>
        <taxon>Spirochaetia</taxon>
        <taxon>Spirochaetales</taxon>
        <taxon>Treponemataceae</taxon>
        <taxon>Treponema</taxon>
    </lineage>
</organism>
<keyword evidence="4 7" id="KW-0808">Transferase</keyword>
<dbReference type="GO" id="GO:0005737">
    <property type="term" value="C:cytoplasm"/>
    <property type="evidence" value="ECO:0007669"/>
    <property type="project" value="UniProtKB-SubCell"/>
</dbReference>
<evidence type="ECO:0000256" key="5">
    <source>
        <dbReference type="ARBA" id="ARBA00023141"/>
    </source>
</evidence>
<dbReference type="CDD" id="cd01556">
    <property type="entry name" value="EPSP_synthase"/>
    <property type="match status" value="1"/>
</dbReference>
<dbReference type="NCBIfam" id="TIGR01356">
    <property type="entry name" value="aroA"/>
    <property type="match status" value="1"/>
</dbReference>
<dbReference type="OrthoDB" id="9809920at2"/>
<comment type="subunit">
    <text evidence="7">Monomer.</text>
</comment>
<feature type="binding site" evidence="7">
    <location>
        <position position="173"/>
    </location>
    <ligand>
        <name>3-phosphoshikimate</name>
        <dbReference type="ChEBI" id="CHEBI:145989"/>
    </ligand>
</feature>
<comment type="caution">
    <text evidence="7">Lacks conserved residue(s) required for the propagation of feature annotation.</text>
</comment>
<dbReference type="Proteomes" id="UP000190395">
    <property type="component" value="Unassembled WGS sequence"/>
</dbReference>
<dbReference type="EMBL" id="FUXC01000014">
    <property type="protein sequence ID" value="SKA03741.1"/>
    <property type="molecule type" value="Genomic_DNA"/>
</dbReference>
<dbReference type="UniPathway" id="UPA00053">
    <property type="reaction ID" value="UER00089"/>
</dbReference>
<dbReference type="InterPro" id="IPR013792">
    <property type="entry name" value="RNA3'P_cycl/enolpyr_Trfase_a/b"/>
</dbReference>
<evidence type="ECO:0000256" key="6">
    <source>
        <dbReference type="ARBA" id="ARBA00044633"/>
    </source>
</evidence>
<keyword evidence="10" id="KW-1185">Reference proteome</keyword>
<feature type="binding site" evidence="7">
    <location>
        <position position="98"/>
    </location>
    <ligand>
        <name>phosphoenolpyruvate</name>
        <dbReference type="ChEBI" id="CHEBI:58702"/>
    </ligand>
</feature>
<dbReference type="STRING" id="225004.SAMN02745152_02005"/>
<dbReference type="InterPro" id="IPR006264">
    <property type="entry name" value="EPSP_synthase"/>
</dbReference>
<feature type="binding site" evidence="7">
    <location>
        <position position="172"/>
    </location>
    <ligand>
        <name>3-phosphoshikimate</name>
        <dbReference type="ChEBI" id="CHEBI:145989"/>
    </ligand>
</feature>
<dbReference type="PIRSF" id="PIRSF000505">
    <property type="entry name" value="EPSPS"/>
    <property type="match status" value="1"/>
</dbReference>
<feature type="active site" description="Proton acceptor" evidence="7">
    <location>
        <position position="332"/>
    </location>
</feature>
<dbReference type="SUPFAM" id="SSF55205">
    <property type="entry name" value="EPT/RTPC-like"/>
    <property type="match status" value="1"/>
</dbReference>
<sequence length="451" mass="48018">MNIRASKHNLSGKITVPGSKSHTIRALILATLADGESVIRNPLPSADCLSTAAAVPLIGSSVELNLSEEGEPGTRWLVKGAGKNIHLPVDIVNVGNSGSLLYFLSPIAATFEGISIFTGDESIRKRPVAHVADALNQLGARAEMAIPGHNGCPLVVKGPVRPGVVKTEGEVSSQYISGLMMAGILMNGKLSLELSNPKETPYLTMTQKWLEKVGVPCSISDDFKKIEINGPKNLKAFDVTIPSDWEGVAFPLIAALMTDSKITIENVDSSGTQGDDAIVEILKSIGADIEWDKEQNTLTVCGGKYAKNGHGKLSTKSLPNGELHVNMNSFPDAVCALAAIATKVEGTVVLEDAAVCRRKETDRLKVLNIELSKLGANIEEKEDSLIIHGGAELHGETVESYKDHRMAMSLACLALALPAGEKMTIKDAECCSVSFPHFFELMNNLGAGFLN</sequence>